<evidence type="ECO:0000313" key="3">
    <source>
        <dbReference type="Proteomes" id="UP000078540"/>
    </source>
</evidence>
<gene>
    <name evidence="2" type="ORF">ALC53_13478</name>
</gene>
<dbReference type="AlphaFoldDB" id="A0A195AUS9"/>
<evidence type="ECO:0000256" key="1">
    <source>
        <dbReference type="SAM" id="MobiDB-lite"/>
    </source>
</evidence>
<proteinExistence type="predicted"/>
<dbReference type="Proteomes" id="UP000078540">
    <property type="component" value="Unassembled WGS sequence"/>
</dbReference>
<feature type="compositionally biased region" description="Basic and acidic residues" evidence="1">
    <location>
        <begin position="11"/>
        <end position="37"/>
    </location>
</feature>
<feature type="region of interest" description="Disordered" evidence="1">
    <location>
        <begin position="1"/>
        <end position="37"/>
    </location>
</feature>
<name>A0A195AUS9_9HYME</name>
<organism evidence="2 3">
    <name type="scientific">Atta colombica</name>
    <dbReference type="NCBI Taxonomy" id="520822"/>
    <lineage>
        <taxon>Eukaryota</taxon>
        <taxon>Metazoa</taxon>
        <taxon>Ecdysozoa</taxon>
        <taxon>Arthropoda</taxon>
        <taxon>Hexapoda</taxon>
        <taxon>Insecta</taxon>
        <taxon>Pterygota</taxon>
        <taxon>Neoptera</taxon>
        <taxon>Endopterygota</taxon>
        <taxon>Hymenoptera</taxon>
        <taxon>Apocrita</taxon>
        <taxon>Aculeata</taxon>
        <taxon>Formicoidea</taxon>
        <taxon>Formicidae</taxon>
        <taxon>Myrmicinae</taxon>
        <taxon>Atta</taxon>
    </lineage>
</organism>
<reference evidence="2 3" key="1">
    <citation type="submission" date="2015-09" db="EMBL/GenBank/DDBJ databases">
        <title>Atta colombica WGS genome.</title>
        <authorList>
            <person name="Nygaard S."/>
            <person name="Hu H."/>
            <person name="Boomsma J."/>
            <person name="Zhang G."/>
        </authorList>
    </citation>
    <scope>NUCLEOTIDE SEQUENCE [LARGE SCALE GENOMIC DNA]</scope>
    <source>
        <strain evidence="2">Treedump-2</strain>
        <tissue evidence="2">Whole body</tissue>
    </source>
</reference>
<accession>A0A195AUS9</accession>
<feature type="compositionally biased region" description="Polar residues" evidence="1">
    <location>
        <begin position="1"/>
        <end position="10"/>
    </location>
</feature>
<sequence>MRVSRGLTSVTDDRQRGSRSDTPFKDGKRRDATRRDVPAPGRIFCRMSGTPDIFTSCQAGVATHRVG</sequence>
<protein>
    <submittedName>
        <fullName evidence="2">Uncharacterized protein</fullName>
    </submittedName>
</protein>
<keyword evidence="3" id="KW-1185">Reference proteome</keyword>
<dbReference type="EMBL" id="KQ976736">
    <property type="protein sequence ID" value="KYM75993.1"/>
    <property type="molecule type" value="Genomic_DNA"/>
</dbReference>
<evidence type="ECO:0000313" key="2">
    <source>
        <dbReference type="EMBL" id="KYM75993.1"/>
    </source>
</evidence>